<dbReference type="SUPFAM" id="SSF52768">
    <property type="entry name" value="Arginase/deacetylase"/>
    <property type="match status" value="1"/>
</dbReference>
<evidence type="ECO:0000313" key="13">
    <source>
        <dbReference type="Proteomes" id="UP001177258"/>
    </source>
</evidence>
<dbReference type="AlphaFoldDB" id="A0AA90PW89"/>
<evidence type="ECO:0000256" key="2">
    <source>
        <dbReference type="ARBA" id="ARBA00012168"/>
    </source>
</evidence>
<sequence length="313" mass="34983">MSLQIVGIYSDIAASKRGAAKGVDVLMGLLQKSYSAMVEKEIKIINNRNPKAEKASYAKNIQEIYDFFKDDLIPKMKNVFQEKSFPLIFSGDHSSALGTIQALKSSYPQKSIAIVWIDAHSDIHTPYDSSSGNIHGMPLGGVVNVAKSGENILDKNIENQWEKLCTLGGDGEIKPQNIVYIGTRSMEKSERDIIKKFNIPLYQVSQIRKDTVGSIDKIISYLDFVDMVYLSVDIDVLDGKIFTSTGVRENNGLYPDELDKCIKLIIEGLNQKLVAVEFTEFNPTLEDSNHNRDNEVLLNIITNTIDSLKKLFP</sequence>
<comment type="similarity">
    <text evidence="9 10">Belongs to the arginase family.</text>
</comment>
<organism evidence="12 13">
    <name type="scientific">Helicobacter cappadocius</name>
    <dbReference type="NCBI Taxonomy" id="3063998"/>
    <lineage>
        <taxon>Bacteria</taxon>
        <taxon>Pseudomonadati</taxon>
        <taxon>Campylobacterota</taxon>
        <taxon>Epsilonproteobacteria</taxon>
        <taxon>Campylobacterales</taxon>
        <taxon>Helicobacteraceae</taxon>
        <taxon>Helicobacter</taxon>
    </lineage>
</organism>
<dbReference type="Proteomes" id="UP001177258">
    <property type="component" value="Unassembled WGS sequence"/>
</dbReference>
<accession>A0AA90PW89</accession>
<keyword evidence="7 10" id="KW-0464">Manganese</keyword>
<dbReference type="EC" id="3.5.3.1" evidence="2 8"/>
<keyword evidence="14" id="KW-1185">Reference proteome</keyword>
<dbReference type="Pfam" id="PF00491">
    <property type="entry name" value="Arginase"/>
    <property type="match status" value="1"/>
</dbReference>
<dbReference type="EMBL" id="JAUPEV010000009">
    <property type="protein sequence ID" value="MDO7253528.1"/>
    <property type="molecule type" value="Genomic_DNA"/>
</dbReference>
<keyword evidence="6 10" id="KW-0378">Hydrolase</keyword>
<evidence type="ECO:0000256" key="7">
    <source>
        <dbReference type="ARBA" id="ARBA00023211"/>
    </source>
</evidence>
<evidence type="ECO:0000256" key="4">
    <source>
        <dbReference type="ARBA" id="ARBA00022503"/>
    </source>
</evidence>
<evidence type="ECO:0000313" key="11">
    <source>
        <dbReference type="EMBL" id="MDO7253528.1"/>
    </source>
</evidence>
<evidence type="ECO:0000313" key="12">
    <source>
        <dbReference type="EMBL" id="MDP2539455.1"/>
    </source>
</evidence>
<dbReference type="RefSeq" id="WP_305517369.1">
    <property type="nucleotide sequence ID" value="NZ_JAUPEV010000009.1"/>
</dbReference>
<dbReference type="CDD" id="cd09989">
    <property type="entry name" value="Arginase"/>
    <property type="match status" value="1"/>
</dbReference>
<evidence type="ECO:0000313" key="14">
    <source>
        <dbReference type="Proteomes" id="UP001240777"/>
    </source>
</evidence>
<reference evidence="11 13" key="3">
    <citation type="journal article" date="2024" name="Syst. Appl. Microbiol.">
        <title>Helicobacter cappadocius sp. nov., from lizards: The first psychrotrophic Helicobacter species.</title>
        <authorList>
            <person name="Aydin F."/>
            <person name="Tarhane S."/>
            <person name="Karakaya E."/>
            <person name="Abay S."/>
            <person name="Kayman T."/>
            <person name="Guran O."/>
            <person name="Bozkurt E."/>
            <person name="Uzum N."/>
            <person name="Avci A."/>
            <person name="Olgun K."/>
            <person name="Jablonski D."/>
            <person name="Guran C."/>
            <person name="Burcin Saticioglu I."/>
        </authorList>
    </citation>
    <scope>NUCLEOTIDE SEQUENCE [LARGE SCALE GENOMIC DNA]</scope>
    <source>
        <strain evidence="11">Faydin-H75</strain>
        <strain evidence="13">faydin-H76</strain>
    </source>
</reference>
<dbReference type="PANTHER" id="PTHR43782:SF3">
    <property type="entry name" value="ARGINASE"/>
    <property type="match status" value="1"/>
</dbReference>
<dbReference type="GO" id="GO:0004053">
    <property type="term" value="F:arginase activity"/>
    <property type="evidence" value="ECO:0007669"/>
    <property type="project" value="UniProtKB-UniRule"/>
</dbReference>
<dbReference type="GO" id="GO:0006525">
    <property type="term" value="P:arginine metabolic process"/>
    <property type="evidence" value="ECO:0007669"/>
    <property type="project" value="UniProtKB-KW"/>
</dbReference>
<comment type="caution">
    <text evidence="12">The sequence shown here is derived from an EMBL/GenBank/DDBJ whole genome shotgun (WGS) entry which is preliminary data.</text>
</comment>
<dbReference type="PANTHER" id="PTHR43782">
    <property type="entry name" value="ARGINASE"/>
    <property type="match status" value="1"/>
</dbReference>
<dbReference type="Gene3D" id="3.40.800.10">
    <property type="entry name" value="Ureohydrolase domain"/>
    <property type="match status" value="1"/>
</dbReference>
<evidence type="ECO:0000256" key="9">
    <source>
        <dbReference type="PROSITE-ProRule" id="PRU00742"/>
    </source>
</evidence>
<comment type="catalytic activity">
    <reaction evidence="10">
        <text>L-arginine + H2O = urea + L-ornithine</text>
        <dbReference type="Rhea" id="RHEA:20569"/>
        <dbReference type="ChEBI" id="CHEBI:15377"/>
        <dbReference type="ChEBI" id="CHEBI:16199"/>
        <dbReference type="ChEBI" id="CHEBI:32682"/>
        <dbReference type="ChEBI" id="CHEBI:46911"/>
        <dbReference type="EC" id="3.5.3.1"/>
    </reaction>
</comment>
<dbReference type="Proteomes" id="UP001240777">
    <property type="component" value="Unassembled WGS sequence"/>
</dbReference>
<gene>
    <name evidence="12" type="primary">rocF</name>
    <name evidence="11" type="ORF">Q5I04_06350</name>
    <name evidence="12" type="ORF">Q5I06_06675</name>
</gene>
<dbReference type="NCBIfam" id="TIGR01229">
    <property type="entry name" value="rocF_arginase"/>
    <property type="match status" value="1"/>
</dbReference>
<dbReference type="GO" id="GO:0030145">
    <property type="term" value="F:manganese ion binding"/>
    <property type="evidence" value="ECO:0007669"/>
    <property type="project" value="TreeGrafter"/>
</dbReference>
<dbReference type="InterPro" id="IPR006035">
    <property type="entry name" value="Ureohydrolase"/>
</dbReference>
<proteinExistence type="inferred from homology"/>
<comment type="pathway">
    <text evidence="1">Nitrogen metabolism; urea cycle; L-ornithine and urea from L-arginine: step 1/1.</text>
</comment>
<evidence type="ECO:0000256" key="1">
    <source>
        <dbReference type="ARBA" id="ARBA00005098"/>
    </source>
</evidence>
<protein>
    <recommendedName>
        <fullName evidence="3 8">Arginase</fullName>
        <ecNumber evidence="2 8">3.5.3.1</ecNumber>
    </recommendedName>
</protein>
<evidence type="ECO:0000256" key="6">
    <source>
        <dbReference type="ARBA" id="ARBA00022801"/>
    </source>
</evidence>
<comment type="cofactor">
    <cofactor evidence="10">
        <name>Mn(2+)</name>
        <dbReference type="ChEBI" id="CHEBI:29035"/>
    </cofactor>
    <text evidence="10">Binds 2 manganese ions per subunit.</text>
</comment>
<keyword evidence="4 10" id="KW-0056">Arginine metabolism</keyword>
<name>A0AA90PW89_9HELI</name>
<dbReference type="PRINTS" id="PR00116">
    <property type="entry name" value="ARGINASE"/>
</dbReference>
<dbReference type="InterPro" id="IPR023696">
    <property type="entry name" value="Ureohydrolase_dom_sf"/>
</dbReference>
<evidence type="ECO:0000256" key="8">
    <source>
        <dbReference type="NCBIfam" id="TIGR01229"/>
    </source>
</evidence>
<keyword evidence="5 10" id="KW-0479">Metal-binding</keyword>
<reference evidence="12 14" key="1">
    <citation type="submission" date="2023-07" db="EMBL/GenBank/DDBJ databases">
        <title>Unpublished Manusciprt.</title>
        <authorList>
            <person name="Aydin F."/>
            <person name="Tarhane S."/>
            <person name="Saticioglu I.B."/>
            <person name="Karakaya E."/>
            <person name="Abay S."/>
            <person name="Guran O."/>
            <person name="Bozkurt E."/>
            <person name="Uzum N."/>
            <person name="Olgun K."/>
            <person name="Jablonski D."/>
        </authorList>
    </citation>
    <scope>NUCLEOTIDE SEQUENCE</scope>
    <source>
        <strain evidence="14">faydin-H75</strain>
        <strain evidence="12">Faydin-H76</strain>
    </source>
</reference>
<dbReference type="PROSITE" id="PS51409">
    <property type="entry name" value="ARGINASE_2"/>
    <property type="match status" value="1"/>
</dbReference>
<evidence type="ECO:0000256" key="10">
    <source>
        <dbReference type="RuleBase" id="RU361159"/>
    </source>
</evidence>
<reference evidence="11" key="2">
    <citation type="submission" date="2023-07" db="EMBL/GenBank/DDBJ databases">
        <authorList>
            <person name="Aydin F."/>
            <person name="Tarhane S."/>
            <person name="Saticioglu I.B."/>
            <person name="Karakaya E."/>
            <person name="Abay S."/>
            <person name="Guran O."/>
            <person name="Bozkurt E."/>
            <person name="Uzum N."/>
            <person name="Olgun K."/>
            <person name="Jablonski D."/>
        </authorList>
    </citation>
    <scope>NUCLEOTIDE SEQUENCE</scope>
    <source>
        <strain evidence="11">Faydin-H75</strain>
    </source>
</reference>
<evidence type="ECO:0000256" key="5">
    <source>
        <dbReference type="ARBA" id="ARBA00022723"/>
    </source>
</evidence>
<dbReference type="GO" id="GO:0005737">
    <property type="term" value="C:cytoplasm"/>
    <property type="evidence" value="ECO:0007669"/>
    <property type="project" value="TreeGrafter"/>
</dbReference>
<dbReference type="EMBL" id="JAUYZK010000009">
    <property type="protein sequence ID" value="MDP2539455.1"/>
    <property type="molecule type" value="Genomic_DNA"/>
</dbReference>
<evidence type="ECO:0000256" key="3">
    <source>
        <dbReference type="ARBA" id="ARBA00018123"/>
    </source>
</evidence>
<dbReference type="InterPro" id="IPR014033">
    <property type="entry name" value="Arginase"/>
</dbReference>